<accession>A0A448SPF2</accession>
<sequence>MRKITIMGNAIFFMNENEAYPTPESDAAASFCVWQDEEGQYWLDVYHKREWRRASPEPFADFEEVFETVKAYDYVIPVKR</sequence>
<proteinExistence type="predicted"/>
<name>A0A448SPF2_SERFO</name>
<dbReference type="AlphaFoldDB" id="A0A448SPF2"/>
<reference evidence="1 2" key="1">
    <citation type="submission" date="2018-12" db="EMBL/GenBank/DDBJ databases">
        <authorList>
            <consortium name="Pathogen Informatics"/>
        </authorList>
    </citation>
    <scope>NUCLEOTIDE SEQUENCE [LARGE SCALE GENOMIC DNA]</scope>
    <source>
        <strain evidence="1 2">NCTC13193</strain>
    </source>
</reference>
<dbReference type="Proteomes" id="UP000270487">
    <property type="component" value="Chromosome"/>
</dbReference>
<organism evidence="1 2">
    <name type="scientific">Serratia fonticola</name>
    <dbReference type="NCBI Taxonomy" id="47917"/>
    <lineage>
        <taxon>Bacteria</taxon>
        <taxon>Pseudomonadati</taxon>
        <taxon>Pseudomonadota</taxon>
        <taxon>Gammaproteobacteria</taxon>
        <taxon>Enterobacterales</taxon>
        <taxon>Yersiniaceae</taxon>
        <taxon>Serratia</taxon>
    </lineage>
</organism>
<dbReference type="EMBL" id="LR134492">
    <property type="protein sequence ID" value="VEI69584.1"/>
    <property type="molecule type" value="Genomic_DNA"/>
</dbReference>
<protein>
    <submittedName>
        <fullName evidence="1">Uncharacterized protein</fullName>
    </submittedName>
</protein>
<gene>
    <name evidence="1" type="ORF">NCTC13193_02710</name>
</gene>
<evidence type="ECO:0000313" key="1">
    <source>
        <dbReference type="EMBL" id="VEI69584.1"/>
    </source>
</evidence>
<evidence type="ECO:0000313" key="2">
    <source>
        <dbReference type="Proteomes" id="UP000270487"/>
    </source>
</evidence>